<keyword evidence="3" id="KW-1185">Reference proteome</keyword>
<feature type="region of interest" description="Disordered" evidence="1">
    <location>
        <begin position="111"/>
        <end position="146"/>
    </location>
</feature>
<sequence>MIPHERCVFLIALCFSIGLEALFAVSSGLRPRVYLNNLAGLIFVPWRTPSKNPNKGILAASSGLQTVSKLRHADADEGDKNEDSEESAGSVYPVMTRAALVLVAQDMVRSPTARHDQSETTSLFVHSHDDLRARAHPARHSHPRKT</sequence>
<feature type="compositionally biased region" description="Basic residues" evidence="1">
    <location>
        <begin position="134"/>
        <end position="146"/>
    </location>
</feature>
<evidence type="ECO:0000256" key="1">
    <source>
        <dbReference type="SAM" id="MobiDB-lite"/>
    </source>
</evidence>
<comment type="caution">
    <text evidence="2">The sequence shown here is derived from an EMBL/GenBank/DDBJ whole genome shotgun (WGS) entry which is preliminary data.</text>
</comment>
<dbReference type="EMBL" id="JARKIB010000215">
    <property type="protein sequence ID" value="KAJ7722956.1"/>
    <property type="molecule type" value="Genomic_DNA"/>
</dbReference>
<evidence type="ECO:0000313" key="2">
    <source>
        <dbReference type="EMBL" id="KAJ7722956.1"/>
    </source>
</evidence>
<feature type="compositionally biased region" description="Acidic residues" evidence="1">
    <location>
        <begin position="76"/>
        <end position="86"/>
    </location>
</feature>
<gene>
    <name evidence="2" type="ORF">B0H16DRAFT_1599591</name>
</gene>
<accession>A0AAD7HKR2</accession>
<proteinExistence type="predicted"/>
<reference evidence="2" key="1">
    <citation type="submission" date="2023-03" db="EMBL/GenBank/DDBJ databases">
        <title>Massive genome expansion in bonnet fungi (Mycena s.s.) driven by repeated elements and novel gene families across ecological guilds.</title>
        <authorList>
            <consortium name="Lawrence Berkeley National Laboratory"/>
            <person name="Harder C.B."/>
            <person name="Miyauchi S."/>
            <person name="Viragh M."/>
            <person name="Kuo A."/>
            <person name="Thoen E."/>
            <person name="Andreopoulos B."/>
            <person name="Lu D."/>
            <person name="Skrede I."/>
            <person name="Drula E."/>
            <person name="Henrissat B."/>
            <person name="Morin E."/>
            <person name="Kohler A."/>
            <person name="Barry K."/>
            <person name="LaButti K."/>
            <person name="Morin E."/>
            <person name="Salamov A."/>
            <person name="Lipzen A."/>
            <person name="Mereny Z."/>
            <person name="Hegedus B."/>
            <person name="Baldrian P."/>
            <person name="Stursova M."/>
            <person name="Weitz H."/>
            <person name="Taylor A."/>
            <person name="Grigoriev I.V."/>
            <person name="Nagy L.G."/>
            <person name="Martin F."/>
            <person name="Kauserud H."/>
        </authorList>
    </citation>
    <scope>NUCLEOTIDE SEQUENCE</scope>
    <source>
        <strain evidence="2">CBHHK182m</strain>
    </source>
</reference>
<evidence type="ECO:0000313" key="3">
    <source>
        <dbReference type="Proteomes" id="UP001215598"/>
    </source>
</evidence>
<name>A0AAD7HKR2_9AGAR</name>
<dbReference type="Proteomes" id="UP001215598">
    <property type="component" value="Unassembled WGS sequence"/>
</dbReference>
<protein>
    <submittedName>
        <fullName evidence="2">Uncharacterized protein</fullName>
    </submittedName>
</protein>
<dbReference type="AlphaFoldDB" id="A0AAD7HKR2"/>
<organism evidence="2 3">
    <name type="scientific">Mycena metata</name>
    <dbReference type="NCBI Taxonomy" id="1033252"/>
    <lineage>
        <taxon>Eukaryota</taxon>
        <taxon>Fungi</taxon>
        <taxon>Dikarya</taxon>
        <taxon>Basidiomycota</taxon>
        <taxon>Agaricomycotina</taxon>
        <taxon>Agaricomycetes</taxon>
        <taxon>Agaricomycetidae</taxon>
        <taxon>Agaricales</taxon>
        <taxon>Marasmiineae</taxon>
        <taxon>Mycenaceae</taxon>
        <taxon>Mycena</taxon>
    </lineage>
</organism>
<feature type="region of interest" description="Disordered" evidence="1">
    <location>
        <begin position="69"/>
        <end position="91"/>
    </location>
</feature>